<dbReference type="EnsemblMetazoa" id="GPAI023683-RA">
    <property type="protein sequence ID" value="GPAI023683-PA"/>
    <property type="gene ID" value="GPAI023683"/>
</dbReference>
<dbReference type="InterPro" id="IPR043936">
    <property type="entry name" value="HOOK_N"/>
</dbReference>
<dbReference type="AlphaFoldDB" id="A0A1A9ZSK2"/>
<dbReference type="GO" id="GO:0051959">
    <property type="term" value="F:dynein light intermediate chain binding"/>
    <property type="evidence" value="ECO:0007669"/>
    <property type="project" value="TreeGrafter"/>
</dbReference>
<evidence type="ECO:0000313" key="8">
    <source>
        <dbReference type="Proteomes" id="UP000092445"/>
    </source>
</evidence>
<dbReference type="SUPFAM" id="SSF116907">
    <property type="entry name" value="Hook domain"/>
    <property type="match status" value="1"/>
</dbReference>
<dbReference type="GO" id="GO:0005813">
    <property type="term" value="C:centrosome"/>
    <property type="evidence" value="ECO:0007669"/>
    <property type="project" value="TreeGrafter"/>
</dbReference>
<dbReference type="GO" id="GO:0008017">
    <property type="term" value="F:microtubule binding"/>
    <property type="evidence" value="ECO:0007669"/>
    <property type="project" value="TreeGrafter"/>
</dbReference>
<reference evidence="7" key="2">
    <citation type="submission" date="2020-05" db="UniProtKB">
        <authorList>
            <consortium name="EnsemblMetazoa"/>
        </authorList>
    </citation>
    <scope>IDENTIFICATION</scope>
    <source>
        <strain evidence="7">IAEA</strain>
    </source>
</reference>
<sequence>MAAVVGAMAASSVEIEEFINGALVAWLESCLCRPEILCGYDSLLDGHIIHNVWLQIDPEPPTNPRDINDLAGLPLAMARVKNFECIVRNIKQLFEEEFGQTILLLPDCFTLGYHPDTKQGLEQMKILLTLLLGAAVQCPNKEHFIGRIKGLDVDTQHSIVELIKQVTVNHKICTITSRERDNIYLKWISATCAETVLNQSTCSETLPSLSPSNGVSSPISSSSSNMENNRMAVELADLKSRLRKLRQELEEKSESQLELREELEHKKAQYEKLRLESQEWHAEAKQLIEENTQLELVAKNLNTTLGMDKSFSDVDDDCNSGDNSLSKQLTNSVQTTVLKLELENRRLAAALDQVKESAFHESINKILELEKDKNRLSLKVEQDRNSDLNVETIVEKLVRNPETFKTVREILLNVSKQQQISKEIFTVEKNIELSSLSPNREPRAVSFEHTVRLSPSQETVELTRFSEANAPLSARYATLQSISEELQAGNARFTVDIGTLGSQITSLNAQHVALQLTNSQLSTDKDTLLKENESHKQEHKNLLHDQVTLQCLHGHDSAEYESLNTGKEQLKAVVRDSRNESRELRGQIVKLESQVNDMNRQQSSMTSCVKDLTNLRAEHSKLTDDFRNLFAYSGRYKNEFKNIQEQYKQIREGNNKLKLQNTEMTDDVTGRIDQIKILERQHSQSAQRCEMLVQQNRDLDYERKTLMENVSHLLKQYHELLLLSLEDKKHFHEEEKRYTECIHNLTRQKEKLEEKIMELFKKSDSAIPKKKPFASSLVRRVKKASSDFMSKLPICCSVTNQSAKVFNEIQCSTISDSPTPTLNTAKYVAESQTLTEGGQKNDNPSTFLVYNRINTIMVGFKMHVHYLRIRVDIYK</sequence>
<dbReference type="PANTHER" id="PTHR18947">
    <property type="entry name" value="HOOK PROTEINS"/>
    <property type="match status" value="1"/>
</dbReference>
<dbReference type="CDD" id="cd22223">
    <property type="entry name" value="HkD_HkRP"/>
    <property type="match status" value="1"/>
</dbReference>
<feature type="coiled-coil region" evidence="4">
    <location>
        <begin position="735"/>
        <end position="762"/>
    </location>
</feature>
<dbReference type="Proteomes" id="UP000092445">
    <property type="component" value="Unassembled WGS sequence"/>
</dbReference>
<evidence type="ECO:0000256" key="1">
    <source>
        <dbReference type="ARBA" id="ARBA00004496"/>
    </source>
</evidence>
<dbReference type="STRING" id="7398.A0A1A9ZSK2"/>
<reference evidence="8" key="1">
    <citation type="submission" date="2014-03" db="EMBL/GenBank/DDBJ databases">
        <authorList>
            <person name="Aksoy S."/>
            <person name="Warren W."/>
            <person name="Wilson R.K."/>
        </authorList>
    </citation>
    <scope>NUCLEOTIDE SEQUENCE [LARGE SCALE GENOMIC DNA]</scope>
    <source>
        <strain evidence="8">IAEA</strain>
    </source>
</reference>
<feature type="compositionally biased region" description="Low complexity" evidence="5">
    <location>
        <begin position="207"/>
        <end position="224"/>
    </location>
</feature>
<dbReference type="VEuPathDB" id="VectorBase:GPAI023683"/>
<keyword evidence="8" id="KW-1185">Reference proteome</keyword>
<keyword evidence="3 4" id="KW-0175">Coiled coil</keyword>
<dbReference type="Pfam" id="PF19047">
    <property type="entry name" value="HOOK_N"/>
    <property type="match status" value="1"/>
</dbReference>
<proteinExistence type="predicted"/>
<protein>
    <recommendedName>
        <fullName evidence="6">HOOK N-terminal domain-containing protein</fullName>
    </recommendedName>
</protein>
<keyword evidence="2" id="KW-0963">Cytoplasm</keyword>
<evidence type="ECO:0000259" key="6">
    <source>
        <dbReference type="Pfam" id="PF19047"/>
    </source>
</evidence>
<comment type="subcellular location">
    <subcellularLocation>
        <location evidence="1">Cytoplasm</location>
    </subcellularLocation>
</comment>
<dbReference type="Gene3D" id="1.10.418.10">
    <property type="entry name" value="Calponin-like domain"/>
    <property type="match status" value="1"/>
</dbReference>
<evidence type="ECO:0000256" key="2">
    <source>
        <dbReference type="ARBA" id="ARBA00022490"/>
    </source>
</evidence>
<accession>A0A1A9ZSK2</accession>
<name>A0A1A9ZSK2_GLOPL</name>
<dbReference type="GO" id="GO:0030705">
    <property type="term" value="P:cytoskeleton-dependent intracellular transport"/>
    <property type="evidence" value="ECO:0007669"/>
    <property type="project" value="InterPro"/>
</dbReference>
<dbReference type="PANTHER" id="PTHR18947:SF28">
    <property type="entry name" value="GIRDIN, ISOFORM A"/>
    <property type="match status" value="1"/>
</dbReference>
<feature type="region of interest" description="Disordered" evidence="5">
    <location>
        <begin position="207"/>
        <end position="227"/>
    </location>
</feature>
<feature type="domain" description="HOOK N-terminal" evidence="6">
    <location>
        <begin position="40"/>
        <end position="163"/>
    </location>
</feature>
<evidence type="ECO:0000256" key="4">
    <source>
        <dbReference type="SAM" id="Coils"/>
    </source>
</evidence>
<organism evidence="7 8">
    <name type="scientific">Glossina pallidipes</name>
    <name type="common">Tsetse fly</name>
    <dbReference type="NCBI Taxonomy" id="7398"/>
    <lineage>
        <taxon>Eukaryota</taxon>
        <taxon>Metazoa</taxon>
        <taxon>Ecdysozoa</taxon>
        <taxon>Arthropoda</taxon>
        <taxon>Hexapoda</taxon>
        <taxon>Insecta</taxon>
        <taxon>Pterygota</taxon>
        <taxon>Neoptera</taxon>
        <taxon>Endopterygota</taxon>
        <taxon>Diptera</taxon>
        <taxon>Brachycera</taxon>
        <taxon>Muscomorpha</taxon>
        <taxon>Hippoboscoidea</taxon>
        <taxon>Glossinidae</taxon>
        <taxon>Glossina</taxon>
    </lineage>
</organism>
<dbReference type="InterPro" id="IPR036872">
    <property type="entry name" value="CH_dom_sf"/>
</dbReference>
<feature type="coiled-coil region" evidence="4">
    <location>
        <begin position="518"/>
        <end position="601"/>
    </location>
</feature>
<evidence type="ECO:0000256" key="3">
    <source>
        <dbReference type="ARBA" id="ARBA00023054"/>
    </source>
</evidence>
<evidence type="ECO:0000256" key="5">
    <source>
        <dbReference type="SAM" id="MobiDB-lite"/>
    </source>
</evidence>
<dbReference type="GO" id="GO:0031122">
    <property type="term" value="P:cytoplasmic microtubule organization"/>
    <property type="evidence" value="ECO:0007669"/>
    <property type="project" value="TreeGrafter"/>
</dbReference>
<evidence type="ECO:0000313" key="7">
    <source>
        <dbReference type="EnsemblMetazoa" id="GPAI023683-PA"/>
    </source>
</evidence>
<dbReference type="GO" id="GO:0005737">
    <property type="term" value="C:cytoplasm"/>
    <property type="evidence" value="ECO:0007669"/>
    <property type="project" value="UniProtKB-SubCell"/>
</dbReference>
<feature type="coiled-coil region" evidence="4">
    <location>
        <begin position="337"/>
        <end position="386"/>
    </location>
</feature>
<feature type="coiled-coil region" evidence="4">
    <location>
        <begin position="228"/>
        <end position="304"/>
    </location>
</feature>